<dbReference type="GO" id="GO:0005886">
    <property type="term" value="C:plasma membrane"/>
    <property type="evidence" value="ECO:0007669"/>
    <property type="project" value="TreeGrafter"/>
</dbReference>
<dbReference type="PANTHER" id="PTHR13018:SF5">
    <property type="entry name" value="RE44586P"/>
    <property type="match status" value="1"/>
</dbReference>
<feature type="transmembrane region" description="Helical" evidence="1">
    <location>
        <begin position="397"/>
        <end position="418"/>
    </location>
</feature>
<keyword evidence="1" id="KW-1133">Transmembrane helix</keyword>
<evidence type="ECO:0000313" key="3">
    <source>
        <dbReference type="EMBL" id="CAH0104868.1"/>
    </source>
</evidence>
<dbReference type="Proteomes" id="UP000789390">
    <property type="component" value="Unassembled WGS sequence"/>
</dbReference>
<dbReference type="EMBL" id="CAKKLH010000157">
    <property type="protein sequence ID" value="CAH0104868.1"/>
    <property type="molecule type" value="Genomic_DNA"/>
</dbReference>
<gene>
    <name evidence="3" type="ORF">DGAL_LOCUS7797</name>
</gene>
<organism evidence="3 4">
    <name type="scientific">Daphnia galeata</name>
    <dbReference type="NCBI Taxonomy" id="27404"/>
    <lineage>
        <taxon>Eukaryota</taxon>
        <taxon>Metazoa</taxon>
        <taxon>Ecdysozoa</taxon>
        <taxon>Arthropoda</taxon>
        <taxon>Crustacea</taxon>
        <taxon>Branchiopoda</taxon>
        <taxon>Diplostraca</taxon>
        <taxon>Cladocera</taxon>
        <taxon>Anomopoda</taxon>
        <taxon>Daphniidae</taxon>
        <taxon>Daphnia</taxon>
    </lineage>
</organism>
<name>A0A8J2RHQ1_9CRUS</name>
<protein>
    <recommendedName>
        <fullName evidence="2">CSC1/OSCA1-like cytosolic domain-containing protein</fullName>
    </recommendedName>
</protein>
<keyword evidence="1" id="KW-0472">Membrane</keyword>
<dbReference type="AlphaFoldDB" id="A0A8J2RHQ1"/>
<evidence type="ECO:0000313" key="4">
    <source>
        <dbReference type="Proteomes" id="UP000789390"/>
    </source>
</evidence>
<evidence type="ECO:0000259" key="2">
    <source>
        <dbReference type="Pfam" id="PF14703"/>
    </source>
</evidence>
<sequence>MAKIVNSRLLSDSYSTVDTSECNQQDAYDIKIQIDLGWFNSWLVWEGGIAFNIVYWFILLTVVFAVLHLLRHKFSSWRFLREKFDGSGEPSPDTKPLSWTDWLTLTIDEKAIGKDGATYLWFQYRLIQVYSWMMVFSVALITMHRYGNKLEELGNVLNSTSLNNIGLNGVHSILSFAMVATLAWLMTRHGNDRRIRTIASPDLPNTAKVCNRQWLKISGLRLNLTADSLCEYLKKKFNVQGIHREGIIFANDLTKLWPIVNQLNTVRDIKQQLISSNTGPDLIQRRFWDKPNEDEDSTAYYSRKENTLLAEKDAAIRNLKFLGTAFIRFDDPAEAKATKMAIVNHQSKWFFNLFTTPEIEDRDFRLLHWNVQYAPPGAHINWQQLEGQQPLWKQLSIWLMLLIAYSSYIIVMAAPGYIFRSLYLVGEGSNPASLTWKIFILPNIVSFLTTELTDWVTNLDRYRHHLCLASIHSGKLRSIFYLSTILYLVRMMTVQPLPLLFAGEFNSQGFRLECFFLPDHGSFIACSIIVGTASRILIDQTRFEFLWNYLKKIFTFRSQAERTQWRKSYRLEYDFASHYAELTSNFVLTCLIIIIFPVIGIVSWICSILIFLSDRSTVMKIYAVSPASPVLHKEPVNIVLRFSILSPLSLLVYRIIQLGPSNLPNHLLDASFVAPLCVTILCALHLIYAHLRLFHLWLPDGLAMWQDVTDLNRYQHVPS</sequence>
<comment type="caution">
    <text evidence="3">The sequence shown here is derived from an EMBL/GenBank/DDBJ whole genome shotgun (WGS) entry which is preliminary data.</text>
</comment>
<feature type="domain" description="CSC1/OSCA1-like cytosolic" evidence="2">
    <location>
        <begin position="229"/>
        <end position="383"/>
    </location>
</feature>
<dbReference type="GO" id="GO:0005227">
    <property type="term" value="F:calcium-activated cation channel activity"/>
    <property type="evidence" value="ECO:0007669"/>
    <property type="project" value="InterPro"/>
</dbReference>
<feature type="transmembrane region" description="Helical" evidence="1">
    <location>
        <begin position="586"/>
        <end position="612"/>
    </location>
</feature>
<dbReference type="OrthoDB" id="6349807at2759"/>
<feature type="transmembrane region" description="Helical" evidence="1">
    <location>
        <begin position="49"/>
        <end position="70"/>
    </location>
</feature>
<proteinExistence type="predicted"/>
<feature type="transmembrane region" description="Helical" evidence="1">
    <location>
        <begin position="438"/>
        <end position="457"/>
    </location>
</feature>
<feature type="transmembrane region" description="Helical" evidence="1">
    <location>
        <begin position="167"/>
        <end position="186"/>
    </location>
</feature>
<keyword evidence="1" id="KW-0812">Transmembrane</keyword>
<feature type="transmembrane region" description="Helical" evidence="1">
    <location>
        <begin position="521"/>
        <end position="538"/>
    </location>
</feature>
<feature type="transmembrane region" description="Helical" evidence="1">
    <location>
        <begin position="668"/>
        <end position="688"/>
    </location>
</feature>
<feature type="transmembrane region" description="Helical" evidence="1">
    <location>
        <begin position="129"/>
        <end position="147"/>
    </location>
</feature>
<feature type="transmembrane region" description="Helical" evidence="1">
    <location>
        <begin position="478"/>
        <end position="501"/>
    </location>
</feature>
<evidence type="ECO:0000256" key="1">
    <source>
        <dbReference type="SAM" id="Phobius"/>
    </source>
</evidence>
<keyword evidence="4" id="KW-1185">Reference proteome</keyword>
<dbReference type="Pfam" id="PF14703">
    <property type="entry name" value="PHM7_cyt"/>
    <property type="match status" value="1"/>
</dbReference>
<dbReference type="InterPro" id="IPR027815">
    <property type="entry name" value="CSC1/OSCA1-like_cyt"/>
</dbReference>
<dbReference type="PANTHER" id="PTHR13018">
    <property type="entry name" value="PROBABLE MEMBRANE PROTEIN DUF221-RELATED"/>
    <property type="match status" value="1"/>
</dbReference>
<accession>A0A8J2RHQ1</accession>
<reference evidence="3" key="1">
    <citation type="submission" date="2021-11" db="EMBL/GenBank/DDBJ databases">
        <authorList>
            <person name="Schell T."/>
        </authorList>
    </citation>
    <scope>NUCLEOTIDE SEQUENCE</scope>
    <source>
        <strain evidence="3">M5</strain>
    </source>
</reference>
<dbReference type="InterPro" id="IPR045122">
    <property type="entry name" value="Csc1-like"/>
</dbReference>